<dbReference type="SUPFAM" id="SSF55729">
    <property type="entry name" value="Acyl-CoA N-acyltransferases (Nat)"/>
    <property type="match status" value="1"/>
</dbReference>
<dbReference type="OrthoDB" id="794462at2"/>
<dbReference type="GO" id="GO:0016747">
    <property type="term" value="F:acyltransferase activity, transferring groups other than amino-acyl groups"/>
    <property type="evidence" value="ECO:0007669"/>
    <property type="project" value="InterPro"/>
</dbReference>
<dbReference type="InterPro" id="IPR016181">
    <property type="entry name" value="Acyl_CoA_acyltransferase"/>
</dbReference>
<accession>A0A377FS81</accession>
<keyword evidence="2" id="KW-0012">Acyltransferase</keyword>
<keyword evidence="1 4" id="KW-0808">Transferase</keyword>
<feature type="domain" description="N-acetyltransferase" evidence="3">
    <location>
        <begin position="1"/>
        <end position="155"/>
    </location>
</feature>
<evidence type="ECO:0000259" key="3">
    <source>
        <dbReference type="PROSITE" id="PS51186"/>
    </source>
</evidence>
<gene>
    <name evidence="4" type="ORF">NCTC13163_01025</name>
</gene>
<reference evidence="4 5" key="1">
    <citation type="submission" date="2018-06" db="EMBL/GenBank/DDBJ databases">
        <authorList>
            <consortium name="Pathogen Informatics"/>
            <person name="Doyle S."/>
        </authorList>
    </citation>
    <scope>NUCLEOTIDE SEQUENCE [LARGE SCALE GENOMIC DNA]</scope>
    <source>
        <strain evidence="4 5">NCTC13163</strain>
    </source>
</reference>
<evidence type="ECO:0000256" key="1">
    <source>
        <dbReference type="ARBA" id="ARBA00022679"/>
    </source>
</evidence>
<dbReference type="RefSeq" id="WP_029334672.1">
    <property type="nucleotide sequence ID" value="NZ_UGGP01000001.1"/>
</dbReference>
<dbReference type="EMBL" id="UGGP01000001">
    <property type="protein sequence ID" value="STO07672.1"/>
    <property type="molecule type" value="Genomic_DNA"/>
</dbReference>
<dbReference type="Pfam" id="PF00583">
    <property type="entry name" value="Acetyltransf_1"/>
    <property type="match status" value="1"/>
</dbReference>
<evidence type="ECO:0000256" key="2">
    <source>
        <dbReference type="ARBA" id="ARBA00023315"/>
    </source>
</evidence>
<evidence type="ECO:0000313" key="5">
    <source>
        <dbReference type="Proteomes" id="UP000254060"/>
    </source>
</evidence>
<dbReference type="STRING" id="1397694.GCA_000702585_01535"/>
<dbReference type="AlphaFoldDB" id="A0A377FS81"/>
<dbReference type="PROSITE" id="PS51186">
    <property type="entry name" value="GNAT"/>
    <property type="match status" value="1"/>
</dbReference>
<dbReference type="CDD" id="cd04301">
    <property type="entry name" value="NAT_SF"/>
    <property type="match status" value="1"/>
</dbReference>
<name>A0A377FS81_9BACL</name>
<sequence>MKMREAVPEDAALIREIALATTSVSNDVRSRVMERAYQLEEIVRAISSSEEAKEQLFIVGESDGDVIGFYHAIDRGDVWEVLRLYLHPAHHRQGLGAKLLTHLEERKTQPIELYVESSNEQAIGFLHHHSFTELNRIQEEVYDQPMELIHLRYDPR</sequence>
<dbReference type="PANTHER" id="PTHR43800:SF1">
    <property type="entry name" value="PEPTIDYL-LYSINE N-ACETYLTRANSFERASE YJAB"/>
    <property type="match status" value="1"/>
</dbReference>
<protein>
    <submittedName>
        <fullName evidence="4">Putative acetyltransferase</fullName>
    </submittedName>
</protein>
<dbReference type="InterPro" id="IPR000182">
    <property type="entry name" value="GNAT_dom"/>
</dbReference>
<dbReference type="Gene3D" id="3.40.630.30">
    <property type="match status" value="1"/>
</dbReference>
<dbReference type="PANTHER" id="PTHR43800">
    <property type="entry name" value="PEPTIDYL-LYSINE N-ACETYLTRANSFERASE YJAB"/>
    <property type="match status" value="1"/>
</dbReference>
<organism evidence="4 5">
    <name type="scientific">Exiguobacterium aurantiacum</name>
    <dbReference type="NCBI Taxonomy" id="33987"/>
    <lineage>
        <taxon>Bacteria</taxon>
        <taxon>Bacillati</taxon>
        <taxon>Bacillota</taxon>
        <taxon>Bacilli</taxon>
        <taxon>Bacillales</taxon>
        <taxon>Bacillales Family XII. Incertae Sedis</taxon>
        <taxon>Exiguobacterium</taxon>
    </lineage>
</organism>
<proteinExistence type="predicted"/>
<evidence type="ECO:0000313" key="4">
    <source>
        <dbReference type="EMBL" id="STO07672.1"/>
    </source>
</evidence>
<dbReference type="Proteomes" id="UP000254060">
    <property type="component" value="Unassembled WGS sequence"/>
</dbReference>